<feature type="domain" description="VOC" evidence="1">
    <location>
        <begin position="1"/>
        <end position="129"/>
    </location>
</feature>
<evidence type="ECO:0000313" key="3">
    <source>
        <dbReference type="Proteomes" id="UP001144205"/>
    </source>
</evidence>
<dbReference type="InterPro" id="IPR037523">
    <property type="entry name" value="VOC_core"/>
</dbReference>
<evidence type="ECO:0000259" key="1">
    <source>
        <dbReference type="PROSITE" id="PS51819"/>
    </source>
</evidence>
<proteinExistence type="predicted"/>
<dbReference type="PANTHER" id="PTHR35006:SF2">
    <property type="entry name" value="GLYOXALASE FAMILY PROTEIN (AFU_ORTHOLOGUE AFUA_5G14830)"/>
    <property type="match status" value="1"/>
</dbReference>
<dbReference type="Proteomes" id="UP001144205">
    <property type="component" value="Unassembled WGS sequence"/>
</dbReference>
<organism evidence="2 3">
    <name type="scientific">Sinisalibacter aestuarii</name>
    <dbReference type="NCBI Taxonomy" id="2949426"/>
    <lineage>
        <taxon>Bacteria</taxon>
        <taxon>Pseudomonadati</taxon>
        <taxon>Pseudomonadota</taxon>
        <taxon>Alphaproteobacteria</taxon>
        <taxon>Rhodobacterales</taxon>
        <taxon>Roseobacteraceae</taxon>
        <taxon>Sinisalibacter</taxon>
    </lineage>
</organism>
<dbReference type="EMBL" id="BROH01000021">
    <property type="protein sequence ID" value="GKY90198.1"/>
    <property type="molecule type" value="Genomic_DNA"/>
</dbReference>
<dbReference type="InterPro" id="IPR029068">
    <property type="entry name" value="Glyas_Bleomycin-R_OHBP_Dase"/>
</dbReference>
<dbReference type="InterPro" id="IPR004360">
    <property type="entry name" value="Glyas_Fos-R_dOase_dom"/>
</dbReference>
<keyword evidence="3" id="KW-1185">Reference proteome</keyword>
<name>A0ABQ5LZP9_9RHOB</name>
<dbReference type="Pfam" id="PF00903">
    <property type="entry name" value="Glyoxalase"/>
    <property type="match status" value="1"/>
</dbReference>
<protein>
    <recommendedName>
        <fullName evidence="1">VOC domain-containing protein</fullName>
    </recommendedName>
</protein>
<reference evidence="2" key="1">
    <citation type="journal article" date="2023" name="Int. J. Syst. Evol. Microbiol.">
        <title>Sinisalibacter aestuarii sp. nov., isolated from estuarine sediment of the Arakawa River.</title>
        <authorList>
            <person name="Arafat S.T."/>
            <person name="Hirano S."/>
            <person name="Sato A."/>
            <person name="Takeuchi K."/>
            <person name="Yasuda T."/>
            <person name="Terahara T."/>
            <person name="Hamada M."/>
            <person name="Kobayashi T."/>
        </authorList>
    </citation>
    <scope>NUCLEOTIDE SEQUENCE</scope>
    <source>
        <strain evidence="2">B-399</strain>
    </source>
</reference>
<evidence type="ECO:0000313" key="2">
    <source>
        <dbReference type="EMBL" id="GKY90198.1"/>
    </source>
</evidence>
<accession>A0ABQ5LZP9</accession>
<dbReference type="PANTHER" id="PTHR35006">
    <property type="entry name" value="GLYOXALASE FAMILY PROTEIN (AFU_ORTHOLOGUE AFUA_5G14830)"/>
    <property type="match status" value="1"/>
</dbReference>
<dbReference type="SUPFAM" id="SSF54593">
    <property type="entry name" value="Glyoxalase/Bleomycin resistance protein/Dihydroxybiphenyl dioxygenase"/>
    <property type="match status" value="1"/>
</dbReference>
<gene>
    <name evidence="2" type="ORF">STA1M1_40670</name>
</gene>
<dbReference type="PROSITE" id="PS51819">
    <property type="entry name" value="VOC"/>
    <property type="match status" value="1"/>
</dbReference>
<dbReference type="Gene3D" id="3.10.180.10">
    <property type="entry name" value="2,3-Dihydroxybiphenyl 1,2-Dioxygenase, domain 1"/>
    <property type="match status" value="1"/>
</dbReference>
<sequence>MIASVTLGVSDIDDAMTFYRQFMEVIGWDEKFATRRSPPGPWAGWHPLGAAGPLFILSHPDNPHSPAMPGGGAVVSFEVASPALVEAAYDEALALGGKGLRAPGRSYPATDYAASIRDPFGNALRIVCHQAD</sequence>
<comment type="caution">
    <text evidence="2">The sequence shown here is derived from an EMBL/GenBank/DDBJ whole genome shotgun (WGS) entry which is preliminary data.</text>
</comment>
<dbReference type="RefSeq" id="WP_281844086.1">
    <property type="nucleotide sequence ID" value="NZ_BROH01000021.1"/>
</dbReference>